<protein>
    <submittedName>
        <fullName evidence="1">Uncharacterized protein</fullName>
    </submittedName>
</protein>
<dbReference type="OrthoDB" id="7777169at2"/>
<accession>A0A5C6S5P4</accession>
<dbReference type="EMBL" id="VOPL01000002">
    <property type="protein sequence ID" value="TXB69749.1"/>
    <property type="molecule type" value="Genomic_DNA"/>
</dbReference>
<dbReference type="RefSeq" id="WP_147097039.1">
    <property type="nucleotide sequence ID" value="NZ_JBHUFH010000001.1"/>
</dbReference>
<sequence>MGNRPVTITKTELAGYAKVMREAQVETWTVTAVRPDGTQIIIQAGAAASRGGEIDKMLGLT</sequence>
<comment type="caution">
    <text evidence="1">The sequence shown here is derived from an EMBL/GenBank/DDBJ whole genome shotgun (WGS) entry which is preliminary data.</text>
</comment>
<dbReference type="Proteomes" id="UP000321562">
    <property type="component" value="Unassembled WGS sequence"/>
</dbReference>
<keyword evidence="2" id="KW-1185">Reference proteome</keyword>
<proteinExistence type="predicted"/>
<reference evidence="1 2" key="1">
    <citation type="submission" date="2019-08" db="EMBL/GenBank/DDBJ databases">
        <authorList>
            <person name="Ye J."/>
        </authorList>
    </citation>
    <scope>NUCLEOTIDE SEQUENCE [LARGE SCALE GENOMIC DNA]</scope>
    <source>
        <strain evidence="1 2">TK008</strain>
    </source>
</reference>
<name>A0A5C6S5P4_9RHOB</name>
<organism evidence="1 2">
    <name type="scientific">Paracoccus aurantiacus</name>
    <dbReference type="NCBI Taxonomy" id="2599412"/>
    <lineage>
        <taxon>Bacteria</taxon>
        <taxon>Pseudomonadati</taxon>
        <taxon>Pseudomonadota</taxon>
        <taxon>Alphaproteobacteria</taxon>
        <taxon>Rhodobacterales</taxon>
        <taxon>Paracoccaceae</taxon>
        <taxon>Paracoccus</taxon>
    </lineage>
</organism>
<dbReference type="AlphaFoldDB" id="A0A5C6S5P4"/>
<gene>
    <name evidence="1" type="ORF">FQV27_06410</name>
</gene>
<evidence type="ECO:0000313" key="1">
    <source>
        <dbReference type="EMBL" id="TXB69749.1"/>
    </source>
</evidence>
<evidence type="ECO:0000313" key="2">
    <source>
        <dbReference type="Proteomes" id="UP000321562"/>
    </source>
</evidence>